<evidence type="ECO:0000313" key="2">
    <source>
        <dbReference type="EMBL" id="GBP68336.1"/>
    </source>
</evidence>
<protein>
    <submittedName>
        <fullName evidence="2">Uncharacterized protein</fullName>
    </submittedName>
</protein>
<evidence type="ECO:0000313" key="3">
    <source>
        <dbReference type="Proteomes" id="UP000299102"/>
    </source>
</evidence>
<accession>A0A4C1XXM1</accession>
<dbReference type="Proteomes" id="UP000299102">
    <property type="component" value="Unassembled WGS sequence"/>
</dbReference>
<dbReference type="AlphaFoldDB" id="A0A4C1XXM1"/>
<proteinExistence type="predicted"/>
<reference evidence="2 3" key="1">
    <citation type="journal article" date="2019" name="Commun. Biol.">
        <title>The bagworm genome reveals a unique fibroin gene that provides high tensile strength.</title>
        <authorList>
            <person name="Kono N."/>
            <person name="Nakamura H."/>
            <person name="Ohtoshi R."/>
            <person name="Tomita M."/>
            <person name="Numata K."/>
            <person name="Arakawa K."/>
        </authorList>
    </citation>
    <scope>NUCLEOTIDE SEQUENCE [LARGE SCALE GENOMIC DNA]</scope>
</reference>
<keyword evidence="3" id="KW-1185">Reference proteome</keyword>
<organism evidence="2 3">
    <name type="scientific">Eumeta variegata</name>
    <name type="common">Bagworm moth</name>
    <name type="synonym">Eumeta japonica</name>
    <dbReference type="NCBI Taxonomy" id="151549"/>
    <lineage>
        <taxon>Eukaryota</taxon>
        <taxon>Metazoa</taxon>
        <taxon>Ecdysozoa</taxon>
        <taxon>Arthropoda</taxon>
        <taxon>Hexapoda</taxon>
        <taxon>Insecta</taxon>
        <taxon>Pterygota</taxon>
        <taxon>Neoptera</taxon>
        <taxon>Endopterygota</taxon>
        <taxon>Lepidoptera</taxon>
        <taxon>Glossata</taxon>
        <taxon>Ditrysia</taxon>
        <taxon>Tineoidea</taxon>
        <taxon>Psychidae</taxon>
        <taxon>Oiketicinae</taxon>
        <taxon>Eumeta</taxon>
    </lineage>
</organism>
<gene>
    <name evidence="2" type="ORF">EVAR_31326_1</name>
</gene>
<comment type="caution">
    <text evidence="2">The sequence shown here is derived from an EMBL/GenBank/DDBJ whole genome shotgun (WGS) entry which is preliminary data.</text>
</comment>
<feature type="compositionally biased region" description="Polar residues" evidence="1">
    <location>
        <begin position="159"/>
        <end position="171"/>
    </location>
</feature>
<evidence type="ECO:0000256" key="1">
    <source>
        <dbReference type="SAM" id="MobiDB-lite"/>
    </source>
</evidence>
<name>A0A4C1XXM1_EUMVA</name>
<dbReference type="EMBL" id="BGZK01001008">
    <property type="protein sequence ID" value="GBP68336.1"/>
    <property type="molecule type" value="Genomic_DNA"/>
</dbReference>
<feature type="region of interest" description="Disordered" evidence="1">
    <location>
        <begin position="149"/>
        <end position="171"/>
    </location>
</feature>
<sequence length="171" mass="19287">MKQVRGGAGRRRGGRAGAAWSTTIALDWDKHLRPPRLVADSNKQNLALTDVHQKIHVAEQLSALQSMQKLEKSEPALPQAYQSTVPICPITHRAGVHRYDAYAREEVIADYLVEQFSPNPPRVARGRHSPPLEEHYTQVEKRIHKFMATPPNPRRGLISMSSRATQNSIRM</sequence>